<sequence length="302" mass="33721">MATHGNLPTRSATNSTEDDAIPDEDSSEVTKLFEERLSAWKHAVAYLEDYVESTEKMQHAHGKEYEKVLKTVSHPLKEGHHFDQQLGGVAGMFDNIRSNTQGISNSHYETAKALKGSVLPMFERLHSELKNKSKELVKGAGKGSKTVDKARQATQKHIELLGQHTATFDSSGGHIKAAEDPYILQRGVMHRLSKQVMEENNNRNDLLAVQNSFSAFEAHIIQTIQQGMSQFYQIVSKQADLTKANYGDMVGVTQRIPPNFEWQGFVKRNNNILIDPSSPQRTVSNIGFPNQDHRSTKPLIAG</sequence>
<gene>
    <name evidence="1" type="ORF">LTS18_008517</name>
</gene>
<keyword evidence="2" id="KW-1185">Reference proteome</keyword>
<organism evidence="1 2">
    <name type="scientific">Coniosporium uncinatum</name>
    <dbReference type="NCBI Taxonomy" id="93489"/>
    <lineage>
        <taxon>Eukaryota</taxon>
        <taxon>Fungi</taxon>
        <taxon>Dikarya</taxon>
        <taxon>Ascomycota</taxon>
        <taxon>Pezizomycotina</taxon>
        <taxon>Dothideomycetes</taxon>
        <taxon>Dothideomycetes incertae sedis</taxon>
        <taxon>Coniosporium</taxon>
    </lineage>
</organism>
<evidence type="ECO:0000313" key="2">
    <source>
        <dbReference type="Proteomes" id="UP001186974"/>
    </source>
</evidence>
<comment type="caution">
    <text evidence="1">The sequence shown here is derived from an EMBL/GenBank/DDBJ whole genome shotgun (WGS) entry which is preliminary data.</text>
</comment>
<dbReference type="EMBL" id="JAWDJW010002229">
    <property type="protein sequence ID" value="KAK3078071.1"/>
    <property type="molecule type" value="Genomic_DNA"/>
</dbReference>
<accession>A0ACC3DN26</accession>
<proteinExistence type="predicted"/>
<feature type="non-terminal residue" evidence="1">
    <location>
        <position position="302"/>
    </location>
</feature>
<dbReference type="Proteomes" id="UP001186974">
    <property type="component" value="Unassembled WGS sequence"/>
</dbReference>
<name>A0ACC3DN26_9PEZI</name>
<protein>
    <submittedName>
        <fullName evidence="1">Uncharacterized protein</fullName>
    </submittedName>
</protein>
<reference evidence="1" key="1">
    <citation type="submission" date="2024-09" db="EMBL/GenBank/DDBJ databases">
        <title>Black Yeasts Isolated from many extreme environments.</title>
        <authorList>
            <person name="Coleine C."/>
            <person name="Stajich J.E."/>
            <person name="Selbmann L."/>
        </authorList>
    </citation>
    <scope>NUCLEOTIDE SEQUENCE</scope>
    <source>
        <strain evidence="1">CCFEE 5737</strain>
    </source>
</reference>
<evidence type="ECO:0000313" key="1">
    <source>
        <dbReference type="EMBL" id="KAK3078071.1"/>
    </source>
</evidence>